<reference evidence="2" key="1">
    <citation type="submission" date="2020-08" db="EMBL/GenBank/DDBJ databases">
        <title>Multicomponent nature underlies the extraordinary mechanical properties of spider dragline silk.</title>
        <authorList>
            <person name="Kono N."/>
            <person name="Nakamura H."/>
            <person name="Mori M."/>
            <person name="Yoshida Y."/>
            <person name="Ohtoshi R."/>
            <person name="Malay A.D."/>
            <person name="Moran D.A.P."/>
            <person name="Tomita M."/>
            <person name="Numata K."/>
            <person name="Arakawa K."/>
        </authorList>
    </citation>
    <scope>NUCLEOTIDE SEQUENCE</scope>
</reference>
<feature type="compositionally biased region" description="Polar residues" evidence="1">
    <location>
        <begin position="85"/>
        <end position="104"/>
    </location>
</feature>
<evidence type="ECO:0000256" key="1">
    <source>
        <dbReference type="SAM" id="MobiDB-lite"/>
    </source>
</evidence>
<organism evidence="2 3">
    <name type="scientific">Nephila pilipes</name>
    <name type="common">Giant wood spider</name>
    <name type="synonym">Nephila maculata</name>
    <dbReference type="NCBI Taxonomy" id="299642"/>
    <lineage>
        <taxon>Eukaryota</taxon>
        <taxon>Metazoa</taxon>
        <taxon>Ecdysozoa</taxon>
        <taxon>Arthropoda</taxon>
        <taxon>Chelicerata</taxon>
        <taxon>Arachnida</taxon>
        <taxon>Araneae</taxon>
        <taxon>Araneomorphae</taxon>
        <taxon>Entelegynae</taxon>
        <taxon>Araneoidea</taxon>
        <taxon>Nephilidae</taxon>
        <taxon>Nephila</taxon>
    </lineage>
</organism>
<gene>
    <name evidence="2" type="ORF">NPIL_248901</name>
</gene>
<proteinExistence type="predicted"/>
<accession>A0A8X6N8H6</accession>
<dbReference type="EMBL" id="BMAW01006904">
    <property type="protein sequence ID" value="GFT01129.1"/>
    <property type="molecule type" value="Genomic_DNA"/>
</dbReference>
<sequence length="104" mass="12305">MDIIVKKRTTMQNKKEKSIGPRYQVLHLIKMDPYNDETLLWANNFFKNCPKIRYVLGLFEEFCILQYSKYDCRRALHKYDDAASGQKNVSRPLTMNNPARSLTE</sequence>
<comment type="caution">
    <text evidence="2">The sequence shown here is derived from an EMBL/GenBank/DDBJ whole genome shotgun (WGS) entry which is preliminary data.</text>
</comment>
<keyword evidence="3" id="KW-1185">Reference proteome</keyword>
<evidence type="ECO:0000313" key="3">
    <source>
        <dbReference type="Proteomes" id="UP000887013"/>
    </source>
</evidence>
<evidence type="ECO:0000313" key="2">
    <source>
        <dbReference type="EMBL" id="GFT01129.1"/>
    </source>
</evidence>
<name>A0A8X6N8H6_NEPPI</name>
<dbReference type="Proteomes" id="UP000887013">
    <property type="component" value="Unassembled WGS sequence"/>
</dbReference>
<dbReference type="AlphaFoldDB" id="A0A8X6N8H6"/>
<protein>
    <submittedName>
        <fullName evidence="2">Uncharacterized protein</fullName>
    </submittedName>
</protein>
<feature type="region of interest" description="Disordered" evidence="1">
    <location>
        <begin position="81"/>
        <end position="104"/>
    </location>
</feature>